<reference evidence="1 2" key="1">
    <citation type="submission" date="2019-09" db="EMBL/GenBank/DDBJ databases">
        <title>Phages that infect the bacterial plant pathogen.</title>
        <authorList>
            <person name="Lightbourn L."/>
            <person name="Amarillas L."/>
            <person name="Estrada M."/>
            <person name="Leon R."/>
            <person name="Figueroa L."/>
        </authorList>
    </citation>
    <scope>NUCLEOTIDE SEQUENCE [LARGE SCALE GENOMIC DNA]</scope>
</reference>
<dbReference type="GeneID" id="62680330"/>
<name>A0A5Q2UCE5_9CAUD</name>
<dbReference type="EMBL" id="MN478374">
    <property type="protein sequence ID" value="QGH45029.1"/>
    <property type="molecule type" value="Genomic_DNA"/>
</dbReference>
<evidence type="ECO:0000313" key="2">
    <source>
        <dbReference type="Proteomes" id="UP000383418"/>
    </source>
</evidence>
<dbReference type="RefSeq" id="YP_009997812.1">
    <property type="nucleotide sequence ID" value="NC_052977.1"/>
</dbReference>
<sequence>MSTVRAAFAQAQAQHAQATGQDIHGTTLAASLATMRDRLDMFREHLETMPVRYLGDTWVVTLQGVYLELTGSGDSLRAVPVNLDDAKRMTEAQARRLAAEAYNGNGRTGEAISLGDALRREVASLTLLTEELAALLGK</sequence>
<proteinExistence type="predicted"/>
<protein>
    <submittedName>
        <fullName evidence="1">Uncharacterized protein</fullName>
    </submittedName>
</protein>
<dbReference type="KEGG" id="vg:62680330"/>
<organism evidence="1 2">
    <name type="scientific">Bacteriophage Phobos</name>
    <dbReference type="NCBI Taxonomy" id="2662138"/>
    <lineage>
        <taxon>Viruses</taxon>
        <taxon>Duplodnaviria</taxon>
        <taxon>Heunggongvirae</taxon>
        <taxon>Uroviricota</taxon>
        <taxon>Caudoviricetes</taxon>
        <taxon>Casjensviridae</taxon>
        <taxon>Phobosvirus</taxon>
        <taxon>Phobosvirus phobos</taxon>
    </lineage>
</organism>
<keyword evidence="2" id="KW-1185">Reference proteome</keyword>
<accession>A0A5Q2UCE5</accession>
<dbReference type="Proteomes" id="UP000383418">
    <property type="component" value="Segment"/>
</dbReference>
<evidence type="ECO:0000313" key="1">
    <source>
        <dbReference type="EMBL" id="QGH45029.1"/>
    </source>
</evidence>